<dbReference type="EMBL" id="REGN01002745">
    <property type="protein sequence ID" value="RNA26399.1"/>
    <property type="molecule type" value="Genomic_DNA"/>
</dbReference>
<protein>
    <submittedName>
        <fullName evidence="1">Uncharacterized protein</fullName>
    </submittedName>
</protein>
<organism evidence="1 2">
    <name type="scientific">Brachionus plicatilis</name>
    <name type="common">Marine rotifer</name>
    <name type="synonym">Brachionus muelleri</name>
    <dbReference type="NCBI Taxonomy" id="10195"/>
    <lineage>
        <taxon>Eukaryota</taxon>
        <taxon>Metazoa</taxon>
        <taxon>Spiralia</taxon>
        <taxon>Gnathifera</taxon>
        <taxon>Rotifera</taxon>
        <taxon>Eurotatoria</taxon>
        <taxon>Monogononta</taxon>
        <taxon>Pseudotrocha</taxon>
        <taxon>Ploima</taxon>
        <taxon>Brachionidae</taxon>
        <taxon>Brachionus</taxon>
    </lineage>
</organism>
<dbReference type="AlphaFoldDB" id="A0A3M7RSG3"/>
<name>A0A3M7RSG3_BRAPC</name>
<evidence type="ECO:0000313" key="2">
    <source>
        <dbReference type="Proteomes" id="UP000276133"/>
    </source>
</evidence>
<proteinExistence type="predicted"/>
<dbReference type="Proteomes" id="UP000276133">
    <property type="component" value="Unassembled WGS sequence"/>
</dbReference>
<sequence>MKNIIRSIYEKAAKPSTSLDELSNNLDSIKINCQKNKILQKISWIKRIIETGEDWSHDDDVIKQT</sequence>
<evidence type="ECO:0000313" key="1">
    <source>
        <dbReference type="EMBL" id="RNA26399.1"/>
    </source>
</evidence>
<comment type="caution">
    <text evidence="1">The sequence shown here is derived from an EMBL/GenBank/DDBJ whole genome shotgun (WGS) entry which is preliminary data.</text>
</comment>
<accession>A0A3M7RSG3</accession>
<keyword evidence="2" id="KW-1185">Reference proteome</keyword>
<reference evidence="1 2" key="1">
    <citation type="journal article" date="2018" name="Sci. Rep.">
        <title>Genomic signatures of local adaptation to the degree of environmental predictability in rotifers.</title>
        <authorList>
            <person name="Franch-Gras L."/>
            <person name="Hahn C."/>
            <person name="Garcia-Roger E.M."/>
            <person name="Carmona M.J."/>
            <person name="Serra M."/>
            <person name="Gomez A."/>
        </authorList>
    </citation>
    <scope>NUCLEOTIDE SEQUENCE [LARGE SCALE GENOMIC DNA]</scope>
    <source>
        <strain evidence="1">HYR1</strain>
    </source>
</reference>
<gene>
    <name evidence="1" type="ORF">BpHYR1_034751</name>
</gene>